<sequence>MSEQFRLTVRQFFSSKLLFVAQAQATFHGGKRYSLILVDVETSEAKRHSIAAHRRSLLAGNRNINESDTKKTAR</sequence>
<reference evidence="2" key="1">
    <citation type="submission" date="2022-11" db="UniProtKB">
        <authorList>
            <consortium name="WormBaseParasite"/>
        </authorList>
    </citation>
    <scope>IDENTIFICATION</scope>
</reference>
<dbReference type="AlphaFoldDB" id="A0A914Y1B5"/>
<keyword evidence="1" id="KW-1185">Reference proteome</keyword>
<proteinExistence type="predicted"/>
<protein>
    <submittedName>
        <fullName evidence="2">Uncharacterized protein</fullName>
    </submittedName>
</protein>
<evidence type="ECO:0000313" key="1">
    <source>
        <dbReference type="Proteomes" id="UP000887577"/>
    </source>
</evidence>
<evidence type="ECO:0000313" key="2">
    <source>
        <dbReference type="WBParaSite" id="PSU_v2.g13242.t1"/>
    </source>
</evidence>
<organism evidence="1 2">
    <name type="scientific">Panagrolaimus superbus</name>
    <dbReference type="NCBI Taxonomy" id="310955"/>
    <lineage>
        <taxon>Eukaryota</taxon>
        <taxon>Metazoa</taxon>
        <taxon>Ecdysozoa</taxon>
        <taxon>Nematoda</taxon>
        <taxon>Chromadorea</taxon>
        <taxon>Rhabditida</taxon>
        <taxon>Tylenchina</taxon>
        <taxon>Panagrolaimomorpha</taxon>
        <taxon>Panagrolaimoidea</taxon>
        <taxon>Panagrolaimidae</taxon>
        <taxon>Panagrolaimus</taxon>
    </lineage>
</organism>
<accession>A0A914Y1B5</accession>
<dbReference type="Proteomes" id="UP000887577">
    <property type="component" value="Unplaced"/>
</dbReference>
<dbReference type="WBParaSite" id="PSU_v2.g13242.t1">
    <property type="protein sequence ID" value="PSU_v2.g13242.t1"/>
    <property type="gene ID" value="PSU_v2.g13242"/>
</dbReference>
<name>A0A914Y1B5_9BILA</name>